<keyword evidence="3" id="KW-1185">Reference proteome</keyword>
<dbReference type="eggNOG" id="COG0296">
    <property type="taxonomic scope" value="Bacteria"/>
</dbReference>
<sequence length="100" mass="11186">MAIKKQFTKTKSLCKVTFSIAAKEAQSAAVIGDFNNWNTQEGTLTKLKNGTFKGIFDLPKDATFEFKYLIDGVYLNEPEADGFKWNSYAGAENSVLELYN</sequence>
<dbReference type="AlphaFoldDB" id="A0A1I4VTD3"/>
<dbReference type="EMBL" id="FOUT01000005">
    <property type="protein sequence ID" value="SFN04443.1"/>
    <property type="molecule type" value="Genomic_DNA"/>
</dbReference>
<dbReference type="InterPro" id="IPR014756">
    <property type="entry name" value="Ig_E-set"/>
</dbReference>
<name>A0A1I4VTD3_9FLAO</name>
<dbReference type="GO" id="GO:0004553">
    <property type="term" value="F:hydrolase activity, hydrolyzing O-glycosyl compounds"/>
    <property type="evidence" value="ECO:0007669"/>
    <property type="project" value="InterPro"/>
</dbReference>
<organism evidence="2 3">
    <name type="scientific">Flavobacterium succinicans</name>
    <dbReference type="NCBI Taxonomy" id="29536"/>
    <lineage>
        <taxon>Bacteria</taxon>
        <taxon>Pseudomonadati</taxon>
        <taxon>Bacteroidota</taxon>
        <taxon>Flavobacteriia</taxon>
        <taxon>Flavobacteriales</taxon>
        <taxon>Flavobacteriaceae</taxon>
        <taxon>Flavobacterium</taxon>
    </lineage>
</organism>
<dbReference type="SUPFAM" id="SSF81296">
    <property type="entry name" value="E set domains"/>
    <property type="match status" value="1"/>
</dbReference>
<dbReference type="InterPro" id="IPR004193">
    <property type="entry name" value="Glyco_hydro_13_N"/>
</dbReference>
<dbReference type="Proteomes" id="UP000182961">
    <property type="component" value="Unassembled WGS sequence"/>
</dbReference>
<dbReference type="GO" id="GO:0005975">
    <property type="term" value="P:carbohydrate metabolic process"/>
    <property type="evidence" value="ECO:0007669"/>
    <property type="project" value="InterPro"/>
</dbReference>
<accession>A0A1I4VTD3</accession>
<evidence type="ECO:0000259" key="1">
    <source>
        <dbReference type="Pfam" id="PF02922"/>
    </source>
</evidence>
<dbReference type="STRING" id="29536.FLB_17690"/>
<evidence type="ECO:0000313" key="3">
    <source>
        <dbReference type="Proteomes" id="UP000182961"/>
    </source>
</evidence>
<protein>
    <submittedName>
        <fullName evidence="2">Carbohydrate-binding module 48 (Isoamylase N-terminal domain)</fullName>
    </submittedName>
</protein>
<dbReference type="CDD" id="cd07184">
    <property type="entry name" value="E_set_Isoamylase_like_N"/>
    <property type="match status" value="1"/>
</dbReference>
<gene>
    <name evidence="2" type="ORF">SAMN05444143_105164</name>
</gene>
<evidence type="ECO:0000313" key="2">
    <source>
        <dbReference type="EMBL" id="SFN04443.1"/>
    </source>
</evidence>
<feature type="domain" description="Glycoside hydrolase family 13 N-terminal" evidence="1">
    <location>
        <begin position="15"/>
        <end position="72"/>
    </location>
</feature>
<dbReference type="RefSeq" id="WP_024982239.1">
    <property type="nucleotide sequence ID" value="NZ_CBCRUM010000012.1"/>
</dbReference>
<dbReference type="InterPro" id="IPR013783">
    <property type="entry name" value="Ig-like_fold"/>
</dbReference>
<reference evidence="3" key="1">
    <citation type="submission" date="2016-10" db="EMBL/GenBank/DDBJ databases">
        <authorList>
            <person name="Varghese N."/>
            <person name="Submissions S."/>
        </authorList>
    </citation>
    <scope>NUCLEOTIDE SEQUENCE [LARGE SCALE GENOMIC DNA]</scope>
    <source>
        <strain evidence="3">DSM 4002</strain>
    </source>
</reference>
<dbReference type="Gene3D" id="2.60.40.10">
    <property type="entry name" value="Immunoglobulins"/>
    <property type="match status" value="1"/>
</dbReference>
<dbReference type="Pfam" id="PF02922">
    <property type="entry name" value="CBM_48"/>
    <property type="match status" value="1"/>
</dbReference>
<proteinExistence type="predicted"/>